<dbReference type="OrthoDB" id="2611509at2759"/>
<protein>
    <submittedName>
        <fullName evidence="1">Uncharacterized protein</fullName>
    </submittedName>
</protein>
<reference evidence="1" key="1">
    <citation type="journal article" date="2020" name="New Phytol.">
        <title>Comparative genomics reveals dynamic genome evolution in host specialist ectomycorrhizal fungi.</title>
        <authorList>
            <person name="Lofgren L.A."/>
            <person name="Nguyen N.H."/>
            <person name="Vilgalys R."/>
            <person name="Ruytinx J."/>
            <person name="Liao H.L."/>
            <person name="Branco S."/>
            <person name="Kuo A."/>
            <person name="LaButti K."/>
            <person name="Lipzen A."/>
            <person name="Andreopoulos W."/>
            <person name="Pangilinan J."/>
            <person name="Riley R."/>
            <person name="Hundley H."/>
            <person name="Na H."/>
            <person name="Barry K."/>
            <person name="Grigoriev I.V."/>
            <person name="Stajich J.E."/>
            <person name="Kennedy P.G."/>
        </authorList>
    </citation>
    <scope>NUCLEOTIDE SEQUENCE</scope>
    <source>
        <strain evidence="1">FC423</strain>
    </source>
</reference>
<comment type="caution">
    <text evidence="1">The sequence shown here is derived from an EMBL/GenBank/DDBJ whole genome shotgun (WGS) entry which is preliminary data.</text>
</comment>
<evidence type="ECO:0000313" key="1">
    <source>
        <dbReference type="EMBL" id="KAG2119856.1"/>
    </source>
</evidence>
<gene>
    <name evidence="1" type="ORF">F5147DRAFT_647724</name>
</gene>
<organism evidence="1 2">
    <name type="scientific">Suillus discolor</name>
    <dbReference type="NCBI Taxonomy" id="1912936"/>
    <lineage>
        <taxon>Eukaryota</taxon>
        <taxon>Fungi</taxon>
        <taxon>Dikarya</taxon>
        <taxon>Basidiomycota</taxon>
        <taxon>Agaricomycotina</taxon>
        <taxon>Agaricomycetes</taxon>
        <taxon>Agaricomycetidae</taxon>
        <taxon>Boletales</taxon>
        <taxon>Suillineae</taxon>
        <taxon>Suillaceae</taxon>
        <taxon>Suillus</taxon>
    </lineage>
</organism>
<dbReference type="RefSeq" id="XP_041299682.1">
    <property type="nucleotide sequence ID" value="XM_041433228.1"/>
</dbReference>
<dbReference type="Proteomes" id="UP000823399">
    <property type="component" value="Unassembled WGS sequence"/>
</dbReference>
<dbReference type="AlphaFoldDB" id="A0A9P7K0N2"/>
<accession>A0A9P7K0N2</accession>
<keyword evidence="2" id="KW-1185">Reference proteome</keyword>
<evidence type="ECO:0000313" key="2">
    <source>
        <dbReference type="Proteomes" id="UP000823399"/>
    </source>
</evidence>
<name>A0A9P7K0N2_9AGAM</name>
<proteinExistence type="predicted"/>
<sequence length="143" mass="16904">MLMWGAHVKEYVARCALSKCGYIVFIEKMHNLPRLPIKYYPRRSSDEARPHEIVFLDGNDIRLVDVQRSQPRQCEARQVFDKLLQLDSFSQPSLTEAEFRHFLTRCNSCELVMMRRMFEHHECVGNTERGNREVIDLTTEDID</sequence>
<dbReference type="GeneID" id="64695487"/>
<dbReference type="EMBL" id="JABBWM010000002">
    <property type="protein sequence ID" value="KAG2119856.1"/>
    <property type="molecule type" value="Genomic_DNA"/>
</dbReference>